<dbReference type="InParanoid" id="A8NW93"/>
<dbReference type="AlphaFoldDB" id="A8NW93"/>
<name>A8NW93_COPC7</name>
<evidence type="ECO:0000256" key="1">
    <source>
        <dbReference type="SAM" id="SignalP"/>
    </source>
</evidence>
<dbReference type="KEGG" id="cci:CC1G_04176"/>
<evidence type="ECO:0000313" key="2">
    <source>
        <dbReference type="EMBL" id="EAU85080.1"/>
    </source>
</evidence>
<dbReference type="SUPFAM" id="SSF47240">
    <property type="entry name" value="Ferritin-like"/>
    <property type="match status" value="1"/>
</dbReference>
<dbReference type="OMA" id="MAWYHDM"/>
<dbReference type="OrthoDB" id="1001765at2759"/>
<protein>
    <submittedName>
        <fullName evidence="2">Uncharacterized protein</fullName>
    </submittedName>
</protein>
<dbReference type="Proteomes" id="UP000001861">
    <property type="component" value="Unassembled WGS sequence"/>
</dbReference>
<proteinExistence type="predicted"/>
<feature type="chain" id="PRO_5002724868" evidence="1">
    <location>
        <begin position="19"/>
        <end position="378"/>
    </location>
</feature>
<reference evidence="2 3" key="1">
    <citation type="journal article" date="2010" name="Proc. Natl. Acad. Sci. U.S.A.">
        <title>Insights into evolution of multicellular fungi from the assembled chromosomes of the mushroom Coprinopsis cinerea (Coprinus cinereus).</title>
        <authorList>
            <person name="Stajich J.E."/>
            <person name="Wilke S.K."/>
            <person name="Ahren D."/>
            <person name="Au C.H."/>
            <person name="Birren B.W."/>
            <person name="Borodovsky M."/>
            <person name="Burns C."/>
            <person name="Canback B."/>
            <person name="Casselton L.A."/>
            <person name="Cheng C.K."/>
            <person name="Deng J."/>
            <person name="Dietrich F.S."/>
            <person name="Fargo D.C."/>
            <person name="Farman M.L."/>
            <person name="Gathman A.C."/>
            <person name="Goldberg J."/>
            <person name="Guigo R."/>
            <person name="Hoegger P.J."/>
            <person name="Hooker J.B."/>
            <person name="Huggins A."/>
            <person name="James T.Y."/>
            <person name="Kamada T."/>
            <person name="Kilaru S."/>
            <person name="Kodira C."/>
            <person name="Kues U."/>
            <person name="Kupfer D."/>
            <person name="Kwan H.S."/>
            <person name="Lomsadze A."/>
            <person name="Li W."/>
            <person name="Lilly W.W."/>
            <person name="Ma L.J."/>
            <person name="Mackey A.J."/>
            <person name="Manning G."/>
            <person name="Martin F."/>
            <person name="Muraguchi H."/>
            <person name="Natvig D.O."/>
            <person name="Palmerini H."/>
            <person name="Ramesh M.A."/>
            <person name="Rehmeyer C.J."/>
            <person name="Roe B.A."/>
            <person name="Shenoy N."/>
            <person name="Stanke M."/>
            <person name="Ter-Hovhannisyan V."/>
            <person name="Tunlid A."/>
            <person name="Velagapudi R."/>
            <person name="Vision T.J."/>
            <person name="Zeng Q."/>
            <person name="Zolan M.E."/>
            <person name="Pukkila P.J."/>
        </authorList>
    </citation>
    <scope>NUCLEOTIDE SEQUENCE [LARGE SCALE GENOMIC DNA]</scope>
    <source>
        <strain evidence="3">Okayama-7 / 130 / ATCC MYA-4618 / FGSC 9003</strain>
    </source>
</reference>
<evidence type="ECO:0000313" key="3">
    <source>
        <dbReference type="Proteomes" id="UP000001861"/>
    </source>
</evidence>
<feature type="signal peptide" evidence="1">
    <location>
        <begin position="1"/>
        <end position="18"/>
    </location>
</feature>
<dbReference type="InterPro" id="IPR009078">
    <property type="entry name" value="Ferritin-like_SF"/>
</dbReference>
<organism evidence="2 3">
    <name type="scientific">Coprinopsis cinerea (strain Okayama-7 / 130 / ATCC MYA-4618 / FGSC 9003)</name>
    <name type="common">Inky cap fungus</name>
    <name type="synonym">Hormographiella aspergillata</name>
    <dbReference type="NCBI Taxonomy" id="240176"/>
    <lineage>
        <taxon>Eukaryota</taxon>
        <taxon>Fungi</taxon>
        <taxon>Dikarya</taxon>
        <taxon>Basidiomycota</taxon>
        <taxon>Agaricomycotina</taxon>
        <taxon>Agaricomycetes</taxon>
        <taxon>Agaricomycetidae</taxon>
        <taxon>Agaricales</taxon>
        <taxon>Agaricineae</taxon>
        <taxon>Psathyrellaceae</taxon>
        <taxon>Coprinopsis</taxon>
    </lineage>
</organism>
<keyword evidence="1" id="KW-0732">Signal</keyword>
<dbReference type="Pfam" id="PF13668">
    <property type="entry name" value="Ferritin_2"/>
    <property type="match status" value="1"/>
</dbReference>
<dbReference type="RefSeq" id="XP_001836863.1">
    <property type="nucleotide sequence ID" value="XM_001836811.1"/>
</dbReference>
<dbReference type="VEuPathDB" id="FungiDB:CC1G_04176"/>
<dbReference type="eggNOG" id="ENOG502RXKA">
    <property type="taxonomic scope" value="Eukaryota"/>
</dbReference>
<dbReference type="EMBL" id="AACS02000004">
    <property type="protein sequence ID" value="EAU85080.1"/>
    <property type="molecule type" value="Genomic_DNA"/>
</dbReference>
<keyword evidence="3" id="KW-1185">Reference proteome</keyword>
<accession>A8NW93</accession>
<gene>
    <name evidence="2" type="ORF">CC1G_04176</name>
</gene>
<dbReference type="STRING" id="240176.A8NW93"/>
<comment type="caution">
    <text evidence="2">The sequence shown here is derived from an EMBL/GenBank/DDBJ whole genome shotgun (WGS) entry which is preliminary data.</text>
</comment>
<sequence>MKLFGLSVLVLLLPCILAAPTTEEAIGGVGDSDENSLVDRSLVARAESDDVRILNFALSFEYLATAFYEKSLPLFSDADFANNGVAKDGSSNGNDGYANGYGGAMKGFYEQIYQHRQGYVSFLENAITATGNAYITPCTYDFTNFTKTLTDFVNLSEWFETASTSMYNGALAHINDKTYAAQLGSILGVQARHSAWIHSAVQHRNPWNTMFETPLLLNQTWSLGNPFYASCPTSGPGMDVLPPSLTDYPTFSISPKSISPSSSITLDLSAAYTADPTSLPSSKSSQNLYAYFGLGTTSYLAPLKLTDAKNQKYSMTVPAELASTGVVYVSILKASASEAAKAGFGVTDENMVAGPKLWMFAFGADGSGDVGYELFSAS</sequence>
<dbReference type="GeneID" id="6013415"/>